<accession>A0ABV4T4Q5</accession>
<sequence length="139" mass="15855">MDVALDYNVVFSALYNKGVSYRLFLVNHITQAVKFFVPSYFWQELKKKEEKLKNLTKLSKEEYDIIFNIIKSQIIAVPDEIVRLGVEEAKAITPDPEDVPYVAVSIALKIPLLTGDLKLKNALKDKIIVYSPAELLKIL</sequence>
<reference evidence="2 3" key="1">
    <citation type="submission" date="2023-03" db="EMBL/GenBank/DDBJ databases">
        <title>Speciation in Pyrococcus: adaptation to high temperature as a mechanism.</title>
        <authorList>
            <person name="Gu J."/>
        </authorList>
    </citation>
    <scope>NUCLEOTIDE SEQUENCE [LARGE SCALE GENOMIC DNA]</scope>
    <source>
        <strain evidence="2 3">LMOA34</strain>
    </source>
</reference>
<gene>
    <name evidence="2" type="ORF">P8X34_08410</name>
</gene>
<name>A0ABV4T4Q5_9EURY</name>
<dbReference type="Proteomes" id="UP001571980">
    <property type="component" value="Unassembled WGS sequence"/>
</dbReference>
<organism evidence="2 3">
    <name type="scientific">Pyrococcus kukulkanii</name>
    <dbReference type="NCBI Taxonomy" id="1609559"/>
    <lineage>
        <taxon>Archaea</taxon>
        <taxon>Methanobacteriati</taxon>
        <taxon>Methanobacteriota</taxon>
        <taxon>Thermococci</taxon>
        <taxon>Thermococcales</taxon>
        <taxon>Thermococcaceae</taxon>
        <taxon>Pyrococcus</taxon>
    </lineage>
</organism>
<feature type="domain" description="PIN" evidence="1">
    <location>
        <begin position="5"/>
        <end position="119"/>
    </location>
</feature>
<keyword evidence="3" id="KW-1185">Reference proteome</keyword>
<proteinExistence type="predicted"/>
<dbReference type="Pfam" id="PF10130">
    <property type="entry name" value="PIN_2"/>
    <property type="match status" value="1"/>
</dbReference>
<dbReference type="InterPro" id="IPR029060">
    <property type="entry name" value="PIN-like_dom_sf"/>
</dbReference>
<protein>
    <submittedName>
        <fullName evidence="2">PIN domain-containing protein</fullName>
    </submittedName>
</protein>
<evidence type="ECO:0000313" key="3">
    <source>
        <dbReference type="Proteomes" id="UP001571980"/>
    </source>
</evidence>
<dbReference type="EMBL" id="JARRIG010000005">
    <property type="protein sequence ID" value="MFA4804748.1"/>
    <property type="molecule type" value="Genomic_DNA"/>
</dbReference>
<dbReference type="InterPro" id="IPR002716">
    <property type="entry name" value="PIN_dom"/>
</dbReference>
<comment type="caution">
    <text evidence="2">The sequence shown here is derived from an EMBL/GenBank/DDBJ whole genome shotgun (WGS) entry which is preliminary data.</text>
</comment>
<evidence type="ECO:0000259" key="1">
    <source>
        <dbReference type="Pfam" id="PF10130"/>
    </source>
</evidence>
<evidence type="ECO:0000313" key="2">
    <source>
        <dbReference type="EMBL" id="MFA4804748.1"/>
    </source>
</evidence>
<dbReference type="RefSeq" id="WP_372823945.1">
    <property type="nucleotide sequence ID" value="NZ_JARRIC010000003.1"/>
</dbReference>
<dbReference type="SUPFAM" id="SSF88723">
    <property type="entry name" value="PIN domain-like"/>
    <property type="match status" value="1"/>
</dbReference>